<proteinExistence type="predicted"/>
<keyword evidence="4" id="KW-0460">Magnesium</keyword>
<dbReference type="PANTHER" id="PTHR31609:SF1">
    <property type="entry name" value="CARBOHYDRATE DEACETYLASE"/>
    <property type="match status" value="1"/>
</dbReference>
<keyword evidence="5" id="KW-0119">Carbohydrate metabolism</keyword>
<evidence type="ECO:0000313" key="6">
    <source>
        <dbReference type="EMBL" id="EFW06594.1"/>
    </source>
</evidence>
<dbReference type="Gene3D" id="3.20.20.370">
    <property type="entry name" value="Glycoside hydrolase/deacetylase"/>
    <property type="match status" value="1"/>
</dbReference>
<evidence type="ECO:0000256" key="4">
    <source>
        <dbReference type="ARBA" id="ARBA00022842"/>
    </source>
</evidence>
<dbReference type="SUPFAM" id="SSF88713">
    <property type="entry name" value="Glycoside hydrolase/deacetylase"/>
    <property type="match status" value="1"/>
</dbReference>
<dbReference type="eggNOG" id="COG3394">
    <property type="taxonomic scope" value="Bacteria"/>
</dbReference>
<dbReference type="InterPro" id="IPR022948">
    <property type="entry name" value="COD_ChbG_bac"/>
</dbReference>
<dbReference type="RefSeq" id="WP_008787259.1">
    <property type="nucleotide sequence ID" value="NZ_AKCB01000001.1"/>
</dbReference>
<keyword evidence="6" id="KW-0808">Transferase</keyword>
<dbReference type="NCBIfam" id="NF002559">
    <property type="entry name" value="PRK02134.1"/>
    <property type="match status" value="1"/>
</dbReference>
<dbReference type="HOGENOM" id="CLU_064244_4_0_9"/>
<dbReference type="InterPro" id="IPR011330">
    <property type="entry name" value="Glyco_hydro/deAcase_b/a-brl"/>
</dbReference>
<dbReference type="CDD" id="cd10803">
    <property type="entry name" value="YdjC_EF3048_like"/>
    <property type="match status" value="1"/>
</dbReference>
<dbReference type="AlphaFoldDB" id="E7G5U3"/>
<dbReference type="GO" id="GO:0016811">
    <property type="term" value="F:hydrolase activity, acting on carbon-nitrogen (but not peptide) bonds, in linear amides"/>
    <property type="evidence" value="ECO:0007669"/>
    <property type="project" value="InterPro"/>
</dbReference>
<dbReference type="InterPro" id="IPR006879">
    <property type="entry name" value="YdjC-like"/>
</dbReference>
<dbReference type="GO" id="GO:0046872">
    <property type="term" value="F:metal ion binding"/>
    <property type="evidence" value="ECO:0007669"/>
    <property type="project" value="UniProtKB-KW"/>
</dbReference>
<reference evidence="6 7" key="1">
    <citation type="submission" date="2010-12" db="EMBL/GenBank/DDBJ databases">
        <title>The Genome Sequence of Coprobacillus sp. strain 29_1.</title>
        <authorList>
            <consortium name="The Broad Institute Genome Sequencing Platform"/>
            <person name="Earl A."/>
            <person name="Ward D."/>
            <person name="Feldgarden M."/>
            <person name="Gevers D."/>
            <person name="Daigneault M."/>
            <person name="Sibley C.D."/>
            <person name="White A."/>
            <person name="Strauss J."/>
            <person name="Allen-Vercoe E."/>
            <person name="Young S.K."/>
            <person name="Zeng Q."/>
            <person name="Gargeya S."/>
            <person name="Fitzgerald M."/>
            <person name="Haas B."/>
            <person name="Abouelleil A."/>
            <person name="Alvarado L."/>
            <person name="Arachchi H.M."/>
            <person name="Berlin A."/>
            <person name="Brown A."/>
            <person name="Chapman S.B."/>
            <person name="Chen Z."/>
            <person name="Dunbar C."/>
            <person name="Freedman E."/>
            <person name="Gearin G."/>
            <person name="Gellesch M."/>
            <person name="Goldberg J."/>
            <person name="Griggs A."/>
            <person name="Gujja S."/>
            <person name="Heilman E."/>
            <person name="Heiman D."/>
            <person name="Howarth C."/>
            <person name="Larson L."/>
            <person name="Lui A."/>
            <person name="MacDonald P.J.P."/>
            <person name="Mehta T."/>
            <person name="Montmayeur A."/>
            <person name="Murphy C."/>
            <person name="Neiman D."/>
            <person name="Pearson M."/>
            <person name="Priest M."/>
            <person name="Roberts A."/>
            <person name="Saif S."/>
            <person name="Shea T."/>
            <person name="Shenoy N."/>
            <person name="Sisk P."/>
            <person name="Stolte C."/>
            <person name="Sykes S."/>
            <person name="White J."/>
            <person name="Yandava C."/>
            <person name="Nusbaum C."/>
            <person name="Birren B."/>
        </authorList>
    </citation>
    <scope>NUCLEOTIDE SEQUENCE [LARGE SCALE GENOMIC DNA]</scope>
    <source>
        <strain evidence="6 7">29_1</strain>
    </source>
</reference>
<dbReference type="EMBL" id="ADKX01000001">
    <property type="protein sequence ID" value="EFW06594.1"/>
    <property type="molecule type" value="Genomic_DNA"/>
</dbReference>
<dbReference type="GO" id="GO:0000272">
    <property type="term" value="P:polysaccharide catabolic process"/>
    <property type="evidence" value="ECO:0007669"/>
    <property type="project" value="InterPro"/>
</dbReference>
<dbReference type="STRING" id="100884.GCA_000269565_01570"/>
<comment type="caution">
    <text evidence="6">The sequence shown here is derived from an EMBL/GenBank/DDBJ whole genome shotgun (WGS) entry which is preliminary data.</text>
</comment>
<keyword evidence="7" id="KW-1185">Reference proteome</keyword>
<sequence length="248" mass="28811">MIKKLIMNADDFGMTQGNSIGILMAHAQGILTSTTCMMNMPYAEFALKEAKKFPKLGVGIHFVLTVGRPLVEGAKSYTDKDGNFIRPKDYPDKQPHADPEELYVEWKAQMEKYIEVAGHKPTHIDSHHHVHLLPWHVEVAKRLAKEYDLPMRQREQVLDTYEYARCDDRMYGDDANYDFVTKAYSVDDEILEFMCHPAYVDQRLYDMTSYCLPRMKELELILSPELKQFVVDHNIELINFSDIKKMAE</sequence>
<organism evidence="6 7">
    <name type="scientific">Coprobacillus cateniformis</name>
    <dbReference type="NCBI Taxonomy" id="100884"/>
    <lineage>
        <taxon>Bacteria</taxon>
        <taxon>Bacillati</taxon>
        <taxon>Bacillota</taxon>
        <taxon>Erysipelotrichia</taxon>
        <taxon>Erysipelotrichales</taxon>
        <taxon>Coprobacillaceae</taxon>
        <taxon>Coprobacillus</taxon>
    </lineage>
</organism>
<accession>E7G5U3</accession>
<keyword evidence="2" id="KW-0479">Metal-binding</keyword>
<gene>
    <name evidence="6" type="ORF">HMPREF9488_00131</name>
</gene>
<evidence type="ECO:0000256" key="2">
    <source>
        <dbReference type="ARBA" id="ARBA00022723"/>
    </source>
</evidence>
<evidence type="ECO:0000256" key="3">
    <source>
        <dbReference type="ARBA" id="ARBA00022801"/>
    </source>
</evidence>
<dbReference type="Pfam" id="PF04794">
    <property type="entry name" value="YdjC"/>
    <property type="match status" value="1"/>
</dbReference>
<comment type="cofactor">
    <cofactor evidence="1">
        <name>Mg(2+)</name>
        <dbReference type="ChEBI" id="CHEBI:18420"/>
    </cofactor>
</comment>
<dbReference type="GO" id="GO:0016740">
    <property type="term" value="F:transferase activity"/>
    <property type="evidence" value="ECO:0007669"/>
    <property type="project" value="UniProtKB-KW"/>
</dbReference>
<dbReference type="Proteomes" id="UP000003157">
    <property type="component" value="Unassembled WGS sequence"/>
</dbReference>
<keyword evidence="3" id="KW-0378">Hydrolase</keyword>
<dbReference type="GO" id="GO:0019213">
    <property type="term" value="F:deacetylase activity"/>
    <property type="evidence" value="ECO:0007669"/>
    <property type="project" value="TreeGrafter"/>
</dbReference>
<dbReference type="GeneID" id="78229443"/>
<evidence type="ECO:0000256" key="1">
    <source>
        <dbReference type="ARBA" id="ARBA00001946"/>
    </source>
</evidence>
<name>E7G5U3_9FIRM</name>
<dbReference type="OrthoDB" id="9774177at2"/>
<protein>
    <submittedName>
        <fullName evidence="6">Cellobiose phosphotransferase system celC</fullName>
    </submittedName>
</protein>
<evidence type="ECO:0000313" key="7">
    <source>
        <dbReference type="Proteomes" id="UP000003157"/>
    </source>
</evidence>
<dbReference type="PANTHER" id="PTHR31609">
    <property type="entry name" value="YDJC DEACETYLASE FAMILY MEMBER"/>
    <property type="match status" value="1"/>
</dbReference>
<evidence type="ECO:0000256" key="5">
    <source>
        <dbReference type="ARBA" id="ARBA00023277"/>
    </source>
</evidence>